<dbReference type="Proteomes" id="UP000730739">
    <property type="component" value="Unassembled WGS sequence"/>
</dbReference>
<dbReference type="RefSeq" id="WP_209602411.1">
    <property type="nucleotide sequence ID" value="NZ_JAGILA010000003.1"/>
</dbReference>
<name>A0ABS4R2S8_9HYPH</name>
<organism evidence="1 2">
    <name type="scientific">Sinorhizobium kostiense</name>
    <dbReference type="NCBI Taxonomy" id="76747"/>
    <lineage>
        <taxon>Bacteria</taxon>
        <taxon>Pseudomonadati</taxon>
        <taxon>Pseudomonadota</taxon>
        <taxon>Alphaproteobacteria</taxon>
        <taxon>Hyphomicrobiales</taxon>
        <taxon>Rhizobiaceae</taxon>
        <taxon>Sinorhizobium/Ensifer group</taxon>
        <taxon>Sinorhizobium</taxon>
    </lineage>
</organism>
<reference evidence="1 2" key="1">
    <citation type="submission" date="2021-03" db="EMBL/GenBank/DDBJ databases">
        <title>Genomic Encyclopedia of Type Strains, Phase IV (KMG-IV): sequencing the most valuable type-strain genomes for metagenomic binning, comparative biology and taxonomic classification.</title>
        <authorList>
            <person name="Goeker M."/>
        </authorList>
    </citation>
    <scope>NUCLEOTIDE SEQUENCE [LARGE SCALE GENOMIC DNA]</scope>
    <source>
        <strain evidence="1 2">DSM 13372</strain>
    </source>
</reference>
<protein>
    <submittedName>
        <fullName evidence="1">Uncharacterized protein</fullName>
    </submittedName>
</protein>
<evidence type="ECO:0000313" key="1">
    <source>
        <dbReference type="EMBL" id="MBP2236594.1"/>
    </source>
</evidence>
<proteinExistence type="predicted"/>
<keyword evidence="2" id="KW-1185">Reference proteome</keyword>
<comment type="caution">
    <text evidence="1">The sequence shown here is derived from an EMBL/GenBank/DDBJ whole genome shotgun (WGS) entry which is preliminary data.</text>
</comment>
<sequence>MKKPYRDLRIRREMATDYDVDFLRSLPVLSKVLPKLPKKIRVLLQRLQYVEKAGKE</sequence>
<evidence type="ECO:0000313" key="2">
    <source>
        <dbReference type="Proteomes" id="UP000730739"/>
    </source>
</evidence>
<gene>
    <name evidence="1" type="ORF">J2Z31_003108</name>
</gene>
<dbReference type="EMBL" id="JAGILA010000003">
    <property type="protein sequence ID" value="MBP2236594.1"/>
    <property type="molecule type" value="Genomic_DNA"/>
</dbReference>
<accession>A0ABS4R2S8</accession>